<organism evidence="1 2">
    <name type="scientific">Sphingomonas aerophila</name>
    <dbReference type="NCBI Taxonomy" id="1344948"/>
    <lineage>
        <taxon>Bacteria</taxon>
        <taxon>Pseudomonadati</taxon>
        <taxon>Pseudomonadota</taxon>
        <taxon>Alphaproteobacteria</taxon>
        <taxon>Sphingomonadales</taxon>
        <taxon>Sphingomonadaceae</taxon>
        <taxon>Sphingomonas</taxon>
    </lineage>
</organism>
<protein>
    <submittedName>
        <fullName evidence="1">Putative membrane protein YeiB</fullName>
    </submittedName>
</protein>
<evidence type="ECO:0000313" key="1">
    <source>
        <dbReference type="EMBL" id="MBB5716515.1"/>
    </source>
</evidence>
<dbReference type="EMBL" id="JACIJK010000011">
    <property type="protein sequence ID" value="MBB5716515.1"/>
    <property type="molecule type" value="Genomic_DNA"/>
</dbReference>
<reference evidence="1 2" key="1">
    <citation type="submission" date="2020-08" db="EMBL/GenBank/DDBJ databases">
        <title>Genomic Encyclopedia of Type Strains, Phase IV (KMG-IV): sequencing the most valuable type-strain genomes for metagenomic binning, comparative biology and taxonomic classification.</title>
        <authorList>
            <person name="Goeker M."/>
        </authorList>
    </citation>
    <scope>NUCLEOTIDE SEQUENCE [LARGE SCALE GENOMIC DNA]</scope>
    <source>
        <strain evidence="1 2">DSM 100044</strain>
    </source>
</reference>
<proteinExistence type="predicted"/>
<keyword evidence="2" id="KW-1185">Reference proteome</keyword>
<dbReference type="Proteomes" id="UP000546200">
    <property type="component" value="Unassembled WGS sequence"/>
</dbReference>
<sequence>MEGENAPFRQRMIELDVLRGFAVTSARRERT</sequence>
<evidence type="ECO:0000313" key="2">
    <source>
        <dbReference type="Proteomes" id="UP000546200"/>
    </source>
</evidence>
<accession>A0A7W9BFY3</accession>
<dbReference type="AlphaFoldDB" id="A0A7W9BFY3"/>
<comment type="caution">
    <text evidence="1">The sequence shown here is derived from an EMBL/GenBank/DDBJ whole genome shotgun (WGS) entry which is preliminary data.</text>
</comment>
<name>A0A7W9BFY3_9SPHN</name>
<gene>
    <name evidence="1" type="ORF">FHS94_003381</name>
</gene>